<dbReference type="Proteomes" id="UP000664859">
    <property type="component" value="Unassembled WGS sequence"/>
</dbReference>
<keyword evidence="5" id="KW-1185">Reference proteome</keyword>
<dbReference type="GO" id="GO:0009611">
    <property type="term" value="P:response to wounding"/>
    <property type="evidence" value="ECO:0007669"/>
    <property type="project" value="InterPro"/>
</dbReference>
<accession>A0A836CAH7</accession>
<proteinExistence type="inferred from homology"/>
<dbReference type="InterPro" id="IPR036354">
    <property type="entry name" value="Prot_inh_pot1_sf"/>
</dbReference>
<keyword evidence="2" id="KW-0646">Protease inhibitor</keyword>
<dbReference type="InterPro" id="IPR000864">
    <property type="entry name" value="Prot_inh_pot1"/>
</dbReference>
<dbReference type="PRINTS" id="PR00292">
    <property type="entry name" value="POTATOINHBTR"/>
</dbReference>
<keyword evidence="3" id="KW-0722">Serine protease inhibitor</keyword>
<dbReference type="OrthoDB" id="10013825at2759"/>
<sequence>MADGGEATGPTRWPECVGMKGEDAAQLIKEARPDWQVSVLSQDAMVTMDFGFERVRVFVDKDGIVTRAPHVG</sequence>
<dbReference type="GO" id="GO:0004867">
    <property type="term" value="F:serine-type endopeptidase inhibitor activity"/>
    <property type="evidence" value="ECO:0007669"/>
    <property type="project" value="UniProtKB-KW"/>
</dbReference>
<evidence type="ECO:0000256" key="3">
    <source>
        <dbReference type="ARBA" id="ARBA00022900"/>
    </source>
</evidence>
<dbReference type="PANTHER" id="PTHR33091:SF29">
    <property type="entry name" value="SUBTILISIN INHIBITOR 1"/>
    <property type="match status" value="1"/>
</dbReference>
<dbReference type="Pfam" id="PF00280">
    <property type="entry name" value="potato_inhibit"/>
    <property type="match status" value="1"/>
</dbReference>
<gene>
    <name evidence="4" type="ORF">JKP88DRAFT_226734</name>
</gene>
<comment type="similarity">
    <text evidence="1">Belongs to the protease inhibitor I13 (potato type I serine protease inhibitor) family.</text>
</comment>
<name>A0A836CAH7_9STRA</name>
<reference evidence="4" key="1">
    <citation type="submission" date="2021-02" db="EMBL/GenBank/DDBJ databases">
        <title>First Annotated Genome of the Yellow-green Alga Tribonema minus.</title>
        <authorList>
            <person name="Mahan K.M."/>
        </authorList>
    </citation>
    <scope>NUCLEOTIDE SEQUENCE</scope>
    <source>
        <strain evidence="4">UTEX B ZZ1240</strain>
    </source>
</reference>
<comment type="caution">
    <text evidence="4">The sequence shown here is derived from an EMBL/GenBank/DDBJ whole genome shotgun (WGS) entry which is preliminary data.</text>
</comment>
<dbReference type="AlphaFoldDB" id="A0A836CAH7"/>
<evidence type="ECO:0000313" key="5">
    <source>
        <dbReference type="Proteomes" id="UP000664859"/>
    </source>
</evidence>
<dbReference type="Gene3D" id="3.30.10.10">
    <property type="entry name" value="Trypsin Inhibitor V, subunit A"/>
    <property type="match status" value="1"/>
</dbReference>
<protein>
    <submittedName>
        <fullName evidence="4">Putative inhibitor of trypsin and hageman factor</fullName>
    </submittedName>
</protein>
<dbReference type="SUPFAM" id="SSF54654">
    <property type="entry name" value="CI-2 family of serine protease inhibitors"/>
    <property type="match status" value="1"/>
</dbReference>
<organism evidence="4 5">
    <name type="scientific">Tribonema minus</name>
    <dbReference type="NCBI Taxonomy" id="303371"/>
    <lineage>
        <taxon>Eukaryota</taxon>
        <taxon>Sar</taxon>
        <taxon>Stramenopiles</taxon>
        <taxon>Ochrophyta</taxon>
        <taxon>PX clade</taxon>
        <taxon>Xanthophyceae</taxon>
        <taxon>Tribonematales</taxon>
        <taxon>Tribonemataceae</taxon>
        <taxon>Tribonema</taxon>
    </lineage>
</organism>
<evidence type="ECO:0000256" key="2">
    <source>
        <dbReference type="ARBA" id="ARBA00022690"/>
    </source>
</evidence>
<evidence type="ECO:0000256" key="1">
    <source>
        <dbReference type="ARBA" id="ARBA00008210"/>
    </source>
</evidence>
<dbReference type="EMBL" id="JAFCMP010000527">
    <property type="protein sequence ID" value="KAG5177251.1"/>
    <property type="molecule type" value="Genomic_DNA"/>
</dbReference>
<dbReference type="PANTHER" id="PTHR33091">
    <property type="entry name" value="PROTEIN, PUTATIVE, EXPRESSED-RELATED"/>
    <property type="match status" value="1"/>
</dbReference>
<evidence type="ECO:0000313" key="4">
    <source>
        <dbReference type="EMBL" id="KAG5177251.1"/>
    </source>
</evidence>